<evidence type="ECO:0000256" key="1">
    <source>
        <dbReference type="ARBA" id="ARBA00004141"/>
    </source>
</evidence>
<evidence type="ECO:0000256" key="4">
    <source>
        <dbReference type="ARBA" id="ARBA00023136"/>
    </source>
</evidence>
<comment type="subcellular location">
    <subcellularLocation>
        <location evidence="1">Membrane</location>
        <topology evidence="1">Multi-pass membrane protein</topology>
    </subcellularLocation>
</comment>
<keyword evidence="10" id="KW-1185">Reference proteome</keyword>
<evidence type="ECO:0000256" key="7">
    <source>
        <dbReference type="SAM" id="Phobius"/>
    </source>
</evidence>
<name>A0A4Z1P1G4_9PEZI</name>
<dbReference type="Pfam" id="PF20684">
    <property type="entry name" value="Fung_rhodopsin"/>
    <property type="match status" value="1"/>
</dbReference>
<evidence type="ECO:0000313" key="10">
    <source>
        <dbReference type="Proteomes" id="UP000298493"/>
    </source>
</evidence>
<keyword evidence="3 7" id="KW-1133">Transmembrane helix</keyword>
<evidence type="ECO:0000256" key="5">
    <source>
        <dbReference type="ARBA" id="ARBA00038359"/>
    </source>
</evidence>
<evidence type="ECO:0000259" key="8">
    <source>
        <dbReference type="Pfam" id="PF20684"/>
    </source>
</evidence>
<feature type="compositionally biased region" description="Polar residues" evidence="6">
    <location>
        <begin position="310"/>
        <end position="325"/>
    </location>
</feature>
<dbReference type="Proteomes" id="UP000298493">
    <property type="component" value="Unassembled WGS sequence"/>
</dbReference>
<dbReference type="GO" id="GO:0016020">
    <property type="term" value="C:membrane"/>
    <property type="evidence" value="ECO:0007669"/>
    <property type="project" value="UniProtKB-SubCell"/>
</dbReference>
<feature type="domain" description="Rhodopsin" evidence="8">
    <location>
        <begin position="48"/>
        <end position="254"/>
    </location>
</feature>
<comment type="similarity">
    <text evidence="5">Belongs to the SAT4 family.</text>
</comment>
<accession>A0A4Z1P1G4</accession>
<dbReference type="PANTHER" id="PTHR33048:SF47">
    <property type="entry name" value="INTEGRAL MEMBRANE PROTEIN-RELATED"/>
    <property type="match status" value="1"/>
</dbReference>
<evidence type="ECO:0000256" key="3">
    <source>
        <dbReference type="ARBA" id="ARBA00022989"/>
    </source>
</evidence>
<comment type="caution">
    <text evidence="9">The sequence shown here is derived from an EMBL/GenBank/DDBJ whole genome shotgun (WGS) entry which is preliminary data.</text>
</comment>
<dbReference type="STRING" id="86259.A0A4Z1P1G4"/>
<evidence type="ECO:0000256" key="2">
    <source>
        <dbReference type="ARBA" id="ARBA00022692"/>
    </source>
</evidence>
<dbReference type="EMBL" id="SNSC02000009">
    <property type="protein sequence ID" value="TID21570.1"/>
    <property type="molecule type" value="Genomic_DNA"/>
</dbReference>
<keyword evidence="4 7" id="KW-0472">Membrane</keyword>
<feature type="transmembrane region" description="Helical" evidence="7">
    <location>
        <begin position="116"/>
        <end position="137"/>
    </location>
</feature>
<evidence type="ECO:0000256" key="6">
    <source>
        <dbReference type="SAM" id="MobiDB-lite"/>
    </source>
</evidence>
<gene>
    <name evidence="9" type="ORF">E6O75_ATG04965</name>
</gene>
<feature type="region of interest" description="Disordered" evidence="6">
    <location>
        <begin position="299"/>
        <end position="325"/>
    </location>
</feature>
<keyword evidence="2 7" id="KW-0812">Transmembrane</keyword>
<feature type="transmembrane region" description="Helical" evidence="7">
    <location>
        <begin position="16"/>
        <end position="35"/>
    </location>
</feature>
<evidence type="ECO:0000313" key="9">
    <source>
        <dbReference type="EMBL" id="TID21570.1"/>
    </source>
</evidence>
<dbReference type="InterPro" id="IPR052337">
    <property type="entry name" value="SAT4-like"/>
</dbReference>
<dbReference type="PANTHER" id="PTHR33048">
    <property type="entry name" value="PTH11-LIKE INTEGRAL MEMBRANE PROTEIN (AFU_ORTHOLOGUE AFUA_5G11245)"/>
    <property type="match status" value="1"/>
</dbReference>
<protein>
    <recommendedName>
        <fullName evidence="8">Rhodopsin domain-containing protein</fullName>
    </recommendedName>
</protein>
<feature type="transmembrane region" description="Helical" evidence="7">
    <location>
        <begin position="157"/>
        <end position="178"/>
    </location>
</feature>
<sequence>MEARGVNAAITDDRSLAIIVFAGITMLLSVLFISLRTLIAVKKKIQATSLAQSITWIFASRHGLGRHLASVSKADLVSYFEFTYSSQVLGIFAMTFSKTSVSLLMRRLSIDRAPILWSGPLASIATWACFSIPAILFQCEPSNPWNSSPSNCPHRDGIWFSVGSFNIVTDTFLALYVASKIWNLKMDSRGRTTIITLFVSRLVVPIVTMLQVPLASRSFRTDDFTYSSVDFAVTTNVVVHLSLITAIVPRIRLLATPTAFLSAAQPNPHATHPLSPLRPLSPQISSLPRLNLDLIMTNTSDHSRDPHNRQYPTSAQPTPDVMSTRTSSLSYESHNRPYSQQPLIKALSREATHSIGKESTSINADTTPLELVPASTLARLNTNVYRPYAIAESVHSNWSKDTSEIEYAWGGYTNVPIATETPKVLEIGMKMEVQIEVDEVGGQRSNSLGEQRQEKVKPRDILKLEQKRNCRRIDESSVYIRGGFGTYS</sequence>
<dbReference type="InterPro" id="IPR049326">
    <property type="entry name" value="Rhodopsin_dom_fungi"/>
</dbReference>
<proteinExistence type="inferred from homology"/>
<organism evidence="9 10">
    <name type="scientific">Venturia nashicola</name>
    <dbReference type="NCBI Taxonomy" id="86259"/>
    <lineage>
        <taxon>Eukaryota</taxon>
        <taxon>Fungi</taxon>
        <taxon>Dikarya</taxon>
        <taxon>Ascomycota</taxon>
        <taxon>Pezizomycotina</taxon>
        <taxon>Dothideomycetes</taxon>
        <taxon>Pleosporomycetidae</taxon>
        <taxon>Venturiales</taxon>
        <taxon>Venturiaceae</taxon>
        <taxon>Venturia</taxon>
    </lineage>
</organism>
<feature type="transmembrane region" description="Helical" evidence="7">
    <location>
        <begin position="190"/>
        <end position="212"/>
    </location>
</feature>
<dbReference type="AlphaFoldDB" id="A0A4Z1P1G4"/>
<reference evidence="9 10" key="1">
    <citation type="submission" date="2019-04" db="EMBL/GenBank/DDBJ databases">
        <title>High contiguity whole genome sequence and gene annotation resource for two Venturia nashicola isolates.</title>
        <authorList>
            <person name="Prokchorchik M."/>
            <person name="Won K."/>
            <person name="Lee Y."/>
            <person name="Choi E.D."/>
            <person name="Segonzac C."/>
            <person name="Sohn K.H."/>
        </authorList>
    </citation>
    <scope>NUCLEOTIDE SEQUENCE [LARGE SCALE GENOMIC DNA]</scope>
    <source>
        <strain evidence="9 10">PRI2</strain>
    </source>
</reference>